<keyword evidence="4" id="KW-1185">Reference proteome</keyword>
<dbReference type="GO" id="GO:0001709">
    <property type="term" value="P:cell fate determination"/>
    <property type="evidence" value="ECO:0007669"/>
    <property type="project" value="TreeGrafter"/>
</dbReference>
<dbReference type="Pfam" id="PF24068">
    <property type="entry name" value="TPD1_C"/>
    <property type="match status" value="1"/>
</dbReference>
<evidence type="ECO:0000256" key="1">
    <source>
        <dbReference type="ARBA" id="ARBA00022729"/>
    </source>
</evidence>
<gene>
    <name evidence="3" type="ORF">Taro_041838</name>
</gene>
<comment type="caution">
    <text evidence="3">The sequence shown here is derived from an EMBL/GenBank/DDBJ whole genome shotgun (WGS) entry which is preliminary data.</text>
</comment>
<proteinExistence type="predicted"/>
<dbReference type="PANTHER" id="PTHR33184">
    <property type="entry name" value="PROTEIN TAPETUM DETERMINANT 1-LIKE-RELATED"/>
    <property type="match status" value="1"/>
</dbReference>
<reference evidence="3" key="1">
    <citation type="submission" date="2017-07" db="EMBL/GenBank/DDBJ databases">
        <title>Taro Niue Genome Assembly and Annotation.</title>
        <authorList>
            <person name="Atibalentja N."/>
            <person name="Keating K."/>
            <person name="Fields C.J."/>
        </authorList>
    </citation>
    <scope>NUCLEOTIDE SEQUENCE</scope>
    <source>
        <strain evidence="3">Niue_2</strain>
        <tissue evidence="3">Leaf</tissue>
    </source>
</reference>
<accession>A0A843WGW9</accession>
<dbReference type="OrthoDB" id="603213at2759"/>
<organism evidence="3 4">
    <name type="scientific">Colocasia esculenta</name>
    <name type="common">Wild taro</name>
    <name type="synonym">Arum esculentum</name>
    <dbReference type="NCBI Taxonomy" id="4460"/>
    <lineage>
        <taxon>Eukaryota</taxon>
        <taxon>Viridiplantae</taxon>
        <taxon>Streptophyta</taxon>
        <taxon>Embryophyta</taxon>
        <taxon>Tracheophyta</taxon>
        <taxon>Spermatophyta</taxon>
        <taxon>Magnoliopsida</taxon>
        <taxon>Liliopsida</taxon>
        <taxon>Araceae</taxon>
        <taxon>Aroideae</taxon>
        <taxon>Colocasieae</taxon>
        <taxon>Colocasia</taxon>
    </lineage>
</organism>
<dbReference type="Proteomes" id="UP000652761">
    <property type="component" value="Unassembled WGS sequence"/>
</dbReference>
<evidence type="ECO:0000313" key="3">
    <source>
        <dbReference type="EMBL" id="MQM08979.1"/>
    </source>
</evidence>
<dbReference type="InterPro" id="IPR040361">
    <property type="entry name" value="TPD1"/>
</dbReference>
<feature type="signal peptide" evidence="2">
    <location>
        <begin position="1"/>
        <end position="20"/>
    </location>
</feature>
<evidence type="ECO:0000313" key="4">
    <source>
        <dbReference type="Proteomes" id="UP000652761"/>
    </source>
</evidence>
<dbReference type="PANTHER" id="PTHR33184:SF32">
    <property type="entry name" value="EXPRESSED PROTEIN"/>
    <property type="match status" value="1"/>
</dbReference>
<feature type="chain" id="PRO_5032787038" evidence="2">
    <location>
        <begin position="21"/>
        <end position="146"/>
    </location>
</feature>
<dbReference type="AlphaFoldDB" id="A0A843WGW9"/>
<sequence length="146" mass="15793">MAAASLKLLCALLLVCISSGDRIFEVLKAADHDRLLFFPLAAAGQPCGPSSIQVDQHTTGRRQGFDFEFAVEVKNACSCAQRNVRVFAPGFVSQKPVEPALFRRDGTGAFVVNGGNPIPPGSTVKFTYWWDHATHFTPAGSQPLCR</sequence>
<name>A0A843WGW9_COLES</name>
<dbReference type="EMBL" id="NMUH01004255">
    <property type="protein sequence ID" value="MQM08979.1"/>
    <property type="molecule type" value="Genomic_DNA"/>
</dbReference>
<protein>
    <submittedName>
        <fullName evidence="3">Uncharacterized protein</fullName>
    </submittedName>
</protein>
<keyword evidence="1 2" id="KW-0732">Signal</keyword>
<evidence type="ECO:0000256" key="2">
    <source>
        <dbReference type="SAM" id="SignalP"/>
    </source>
</evidence>